<proteinExistence type="predicted"/>
<dbReference type="AlphaFoldDB" id="U1MRT9"/>
<dbReference type="HOGENOM" id="CLU_2857051_0_0_2"/>
<protein>
    <submittedName>
        <fullName evidence="1">Uncharacterized protein</fullName>
    </submittedName>
</protein>
<dbReference type="EMBL" id="KE356560">
    <property type="protein sequence ID" value="ERG92844.1"/>
    <property type="molecule type" value="Genomic_DNA"/>
</dbReference>
<evidence type="ECO:0000313" key="1">
    <source>
        <dbReference type="EMBL" id="ERG92844.1"/>
    </source>
</evidence>
<name>U1MRT9_9EURY</name>
<sequence>MSIVDTKTANHWVISDCDRDITDGVANVILQVMVMITTTITTTSMRMNTNTNMNRNTNEYLHDN</sequence>
<dbReference type="Proteomes" id="UP000030649">
    <property type="component" value="Unassembled WGS sequence"/>
</dbReference>
<gene>
    <name evidence="1" type="ORF">J07HQW1_02893</name>
</gene>
<dbReference type="STRING" id="1238424.J07HQW1_02893"/>
<evidence type="ECO:0000313" key="2">
    <source>
        <dbReference type="Proteomes" id="UP000030649"/>
    </source>
</evidence>
<organism evidence="1 2">
    <name type="scientific">Haloquadratum walsbyi J07HQW1</name>
    <dbReference type="NCBI Taxonomy" id="1238424"/>
    <lineage>
        <taxon>Archaea</taxon>
        <taxon>Methanobacteriati</taxon>
        <taxon>Methanobacteriota</taxon>
        <taxon>Stenosarchaea group</taxon>
        <taxon>Halobacteria</taxon>
        <taxon>Halobacteriales</taxon>
        <taxon>Haloferacaceae</taxon>
        <taxon>Haloquadratum</taxon>
    </lineage>
</organism>
<reference evidence="1 2" key="1">
    <citation type="journal article" date="2013" name="PLoS ONE">
        <title>Assembly-driven community genomics of a hypersaline microbial ecosystem.</title>
        <authorList>
            <person name="Podell S."/>
            <person name="Ugalde J.A."/>
            <person name="Narasingarao P."/>
            <person name="Banfield J.F."/>
            <person name="Heidelberg K.B."/>
            <person name="Allen E.E."/>
        </authorList>
    </citation>
    <scope>NUCLEOTIDE SEQUENCE [LARGE SCALE GENOMIC DNA]</scope>
    <source>
        <strain evidence="2">J07HQW1</strain>
    </source>
</reference>
<accession>U1MRT9</accession>